<evidence type="ECO:0000313" key="4">
    <source>
        <dbReference type="Proteomes" id="UP000649768"/>
    </source>
</evidence>
<dbReference type="InterPro" id="IPR046825">
    <property type="entry name" value="PDH_C"/>
</dbReference>
<dbReference type="PROSITE" id="PS51176">
    <property type="entry name" value="PDH_ADH"/>
    <property type="match status" value="1"/>
</dbReference>
<protein>
    <submittedName>
        <fullName evidence="3">Prephenate dehydrogenase/arogenate dehydrogenase family protein</fullName>
    </submittedName>
</protein>
<dbReference type="SUPFAM" id="SSF51735">
    <property type="entry name" value="NAD(P)-binding Rossmann-fold domains"/>
    <property type="match status" value="1"/>
</dbReference>
<dbReference type="Gene3D" id="3.40.50.720">
    <property type="entry name" value="NAD(P)-binding Rossmann-like Domain"/>
    <property type="match status" value="1"/>
</dbReference>
<dbReference type="SUPFAM" id="SSF48179">
    <property type="entry name" value="6-phosphogluconate dehydrogenase C-terminal domain-like"/>
    <property type="match status" value="1"/>
</dbReference>
<evidence type="ECO:0000313" key="3">
    <source>
        <dbReference type="EMBL" id="MBD8512845.1"/>
    </source>
</evidence>
<dbReference type="Gene3D" id="1.10.3660.10">
    <property type="entry name" value="6-phosphogluconate dehydrogenase C-terminal like domain"/>
    <property type="match status" value="1"/>
</dbReference>
<name>A0ABR9BJV0_9GAMM</name>
<feature type="domain" description="Prephenate/arogenate dehydrogenase" evidence="2">
    <location>
        <begin position="1"/>
        <end position="264"/>
    </location>
</feature>
<dbReference type="Proteomes" id="UP000649768">
    <property type="component" value="Unassembled WGS sequence"/>
</dbReference>
<sequence>MATLLESEGYSVTVADQVAPAYKVDHVICDVRHLDPVLTEKVKAASGVVFALPESVAAASLAVYAPLLTSVDVVVNTCSVQVPFHQIAADCLPSVSVVGVNPMFSPKLACHGRPVIVCEQVQSQAGAMMSALLARQGMDVSQMNPSDHDNNMALCQALPHAAILSFLTALVDEGCDIKVIYQIAPPPMKTLLSLAARILANEPETYWDIQAYNQAASKQRDKLMASLSILNTQVESNDFSAFVSQLDDSKQHLKEILPQSEKEAECIFQTLMTLNTGGQDELSR</sequence>
<gene>
    <name evidence="3" type="ORF">IFO68_09090</name>
</gene>
<dbReference type="InterPro" id="IPR003099">
    <property type="entry name" value="Prephen_DH"/>
</dbReference>
<keyword evidence="1" id="KW-0560">Oxidoreductase</keyword>
<proteinExistence type="predicted"/>
<dbReference type="InterPro" id="IPR008927">
    <property type="entry name" value="6-PGluconate_DH-like_C_sf"/>
</dbReference>
<organism evidence="3 4">
    <name type="scientific">Photobacterium arenosum</name>
    <dbReference type="NCBI Taxonomy" id="2774143"/>
    <lineage>
        <taxon>Bacteria</taxon>
        <taxon>Pseudomonadati</taxon>
        <taxon>Pseudomonadota</taxon>
        <taxon>Gammaproteobacteria</taxon>
        <taxon>Vibrionales</taxon>
        <taxon>Vibrionaceae</taxon>
        <taxon>Photobacterium</taxon>
    </lineage>
</organism>
<keyword evidence="4" id="KW-1185">Reference proteome</keyword>
<comment type="caution">
    <text evidence="3">The sequence shown here is derived from an EMBL/GenBank/DDBJ whole genome shotgun (WGS) entry which is preliminary data.</text>
</comment>
<dbReference type="InterPro" id="IPR050812">
    <property type="entry name" value="Preph/Arog_dehydrog"/>
</dbReference>
<dbReference type="RefSeq" id="WP_192015605.1">
    <property type="nucleotide sequence ID" value="NZ_JACYTP010000004.1"/>
</dbReference>
<accession>A0ABR9BJV0</accession>
<dbReference type="EMBL" id="JACYTP010000004">
    <property type="protein sequence ID" value="MBD8512845.1"/>
    <property type="molecule type" value="Genomic_DNA"/>
</dbReference>
<reference evidence="3 4" key="1">
    <citation type="submission" date="2020-09" db="EMBL/GenBank/DDBJ databases">
        <title>Photobacterium sp. CAU 1568 isolated from sand of Sido Beach.</title>
        <authorList>
            <person name="Kim W."/>
        </authorList>
    </citation>
    <scope>NUCLEOTIDE SEQUENCE [LARGE SCALE GENOMIC DNA]</scope>
    <source>
        <strain evidence="3 4">CAU 1568</strain>
    </source>
</reference>
<dbReference type="InterPro" id="IPR036291">
    <property type="entry name" value="NAD(P)-bd_dom_sf"/>
</dbReference>
<evidence type="ECO:0000259" key="2">
    <source>
        <dbReference type="PROSITE" id="PS51176"/>
    </source>
</evidence>
<dbReference type="PANTHER" id="PTHR21363">
    <property type="entry name" value="PREPHENATE DEHYDROGENASE"/>
    <property type="match status" value="1"/>
</dbReference>
<dbReference type="Pfam" id="PF20463">
    <property type="entry name" value="PDH_C"/>
    <property type="match status" value="1"/>
</dbReference>
<evidence type="ECO:0000256" key="1">
    <source>
        <dbReference type="ARBA" id="ARBA00023002"/>
    </source>
</evidence>
<dbReference type="PANTHER" id="PTHR21363:SF0">
    <property type="entry name" value="PREPHENATE DEHYDROGENASE [NADP(+)]"/>
    <property type="match status" value="1"/>
</dbReference>